<keyword evidence="8" id="KW-0798">TonB box</keyword>
<comment type="subcellular location">
    <subcellularLocation>
        <location evidence="1">Cell outer membrane</location>
        <topology evidence="1">Multi-pass membrane protein</topology>
    </subcellularLocation>
</comment>
<evidence type="ECO:0000256" key="6">
    <source>
        <dbReference type="ARBA" id="ARBA00023004"/>
    </source>
</evidence>
<evidence type="ECO:0000256" key="9">
    <source>
        <dbReference type="ARBA" id="ARBA00023136"/>
    </source>
</evidence>
<feature type="domain" description="TonB-dependent receptor-like beta-barrel" evidence="11">
    <location>
        <begin position="465"/>
        <end position="794"/>
    </location>
</feature>
<name>A0A160TL63_9ZZZZ</name>
<evidence type="ECO:0000256" key="3">
    <source>
        <dbReference type="ARBA" id="ARBA00022496"/>
    </source>
</evidence>
<evidence type="ECO:0000256" key="7">
    <source>
        <dbReference type="ARBA" id="ARBA00023065"/>
    </source>
</evidence>
<dbReference type="PANTHER" id="PTHR32552:SF89">
    <property type="entry name" value="CATECHOLATE SIDEROPHORE RECEPTOR FIU"/>
    <property type="match status" value="1"/>
</dbReference>
<keyword evidence="2" id="KW-0813">Transport</keyword>
<feature type="domain" description="TonB-dependent receptor plug" evidence="12">
    <location>
        <begin position="94"/>
        <end position="204"/>
    </location>
</feature>
<sequence>MRYRQNILEMHFMIRYKPGTRRHQMRPEGEDEMAFRIHHVLLRGAAPVALAIACSAPAHAQTAAAQPDPQAEADTTDIGNDIIVVGTAGAGTRRQDASFAVTSINADAITRLAPSSTADLLHAVPGVSAESSGGQNGANIFVRGFPSGGDAEFVTLQSSGVPIFPPPTLSFLENTQLFRIDDTIARVEAVRGGTGALFSSGQPGLTVNFVQREGSSTLKGSAKISATDFGEVRGDAWVSGPLGEHTTAMIGGYYAQSNGIRDPQFRAEKGGQITANIRHDFGEGSLLVYGRYLNDHGQWLLPIPVTQNGTKISDFPGFDAQTGALAGKETRYSTINTGRTVDLADGRGAKIFNGGLNFDYRLAEGLKIRERASYMKGSADTVGLVPNGAPMSAADFAASYSIPGGPAATIGSLTYVNGGGAVPGSTQVIQAGIWEVRKDIESFVNDLSLEFKSGINTLTVGGYFAAYSSNDRWNLGNGQLLTAEEHGRRLNLTLGDGRQATRAGFVQGSTFNVNAHYDGKDYAGYVVDELQITPQLRLDGGIRWQRHEVTGRLENNTFGVDTDNNPATLYNNNTAVLNGTFSNLNYGDSKFSYTAGANYDFTRKIGVFVRYSRGNSFPFFDNLRDGNRIAPRIDSYEGGLKVSTGLVSAYATLFHNDFKGLGVSRIINGVPVVSVGGARTTGVEFEGEVRPVTGLSLAASATYLDAKYRDFFTSIDVSGFQVQRQPKWQWRLTPSYEYDFGSAKVAVFSTLSYIGDRFSDPENQQLLPHFYKLDAGISVGIADHLKLQVTADNLTNQIGLTEGNPRIIGSQGAGVILARPILGRSFRFSVGYGF</sequence>
<dbReference type="InterPro" id="IPR037066">
    <property type="entry name" value="Plug_dom_sf"/>
</dbReference>
<evidence type="ECO:0000256" key="5">
    <source>
        <dbReference type="ARBA" id="ARBA00022729"/>
    </source>
</evidence>
<organism evidence="13">
    <name type="scientific">hydrothermal vent metagenome</name>
    <dbReference type="NCBI Taxonomy" id="652676"/>
    <lineage>
        <taxon>unclassified sequences</taxon>
        <taxon>metagenomes</taxon>
        <taxon>ecological metagenomes</taxon>
    </lineage>
</organism>
<keyword evidence="5" id="KW-0732">Signal</keyword>
<evidence type="ECO:0000256" key="2">
    <source>
        <dbReference type="ARBA" id="ARBA00022448"/>
    </source>
</evidence>
<dbReference type="GO" id="GO:0009279">
    <property type="term" value="C:cell outer membrane"/>
    <property type="evidence" value="ECO:0007669"/>
    <property type="project" value="UniProtKB-SubCell"/>
</dbReference>
<keyword evidence="7" id="KW-0406">Ion transport</keyword>
<evidence type="ECO:0000256" key="1">
    <source>
        <dbReference type="ARBA" id="ARBA00004571"/>
    </source>
</evidence>
<proteinExistence type="predicted"/>
<keyword evidence="6" id="KW-0408">Iron</keyword>
<dbReference type="AlphaFoldDB" id="A0A160TL63"/>
<keyword evidence="4" id="KW-0812">Transmembrane</keyword>
<dbReference type="GO" id="GO:0015344">
    <property type="term" value="F:siderophore uptake transmembrane transporter activity"/>
    <property type="evidence" value="ECO:0007669"/>
    <property type="project" value="TreeGrafter"/>
</dbReference>
<evidence type="ECO:0000256" key="4">
    <source>
        <dbReference type="ARBA" id="ARBA00022692"/>
    </source>
</evidence>
<keyword evidence="10" id="KW-0998">Cell outer membrane</keyword>
<dbReference type="EMBL" id="CZQE01000231">
    <property type="protein sequence ID" value="CUS45261.1"/>
    <property type="molecule type" value="Genomic_DNA"/>
</dbReference>
<evidence type="ECO:0000313" key="13">
    <source>
        <dbReference type="EMBL" id="CUS45261.1"/>
    </source>
</evidence>
<evidence type="ECO:0000256" key="8">
    <source>
        <dbReference type="ARBA" id="ARBA00023077"/>
    </source>
</evidence>
<dbReference type="SUPFAM" id="SSF56935">
    <property type="entry name" value="Porins"/>
    <property type="match status" value="1"/>
</dbReference>
<dbReference type="Pfam" id="PF07715">
    <property type="entry name" value="Plug"/>
    <property type="match status" value="1"/>
</dbReference>
<evidence type="ECO:0000259" key="11">
    <source>
        <dbReference type="Pfam" id="PF00593"/>
    </source>
</evidence>
<dbReference type="PANTHER" id="PTHR32552">
    <property type="entry name" value="FERRICHROME IRON RECEPTOR-RELATED"/>
    <property type="match status" value="1"/>
</dbReference>
<keyword evidence="13" id="KW-0675">Receptor</keyword>
<evidence type="ECO:0000256" key="10">
    <source>
        <dbReference type="ARBA" id="ARBA00023237"/>
    </source>
</evidence>
<protein>
    <submittedName>
        <fullName evidence="13">Trehalose-regulated TonB-dependent outer membrane receptor</fullName>
    </submittedName>
</protein>
<evidence type="ECO:0000259" key="12">
    <source>
        <dbReference type="Pfam" id="PF07715"/>
    </source>
</evidence>
<accession>A0A160TL63</accession>
<dbReference type="InterPro" id="IPR000531">
    <property type="entry name" value="Beta-barrel_TonB"/>
</dbReference>
<keyword evidence="9" id="KW-0472">Membrane</keyword>
<dbReference type="Pfam" id="PF00593">
    <property type="entry name" value="TonB_dep_Rec_b-barrel"/>
    <property type="match status" value="1"/>
</dbReference>
<dbReference type="Gene3D" id="2.40.170.20">
    <property type="entry name" value="TonB-dependent receptor, beta-barrel domain"/>
    <property type="match status" value="1"/>
</dbReference>
<dbReference type="Gene3D" id="2.170.130.10">
    <property type="entry name" value="TonB-dependent receptor, plug domain"/>
    <property type="match status" value="1"/>
</dbReference>
<gene>
    <name evidence="13" type="ORF">MGWOODY_Smn151</name>
</gene>
<dbReference type="InterPro" id="IPR039426">
    <property type="entry name" value="TonB-dep_rcpt-like"/>
</dbReference>
<keyword evidence="3" id="KW-0410">Iron transport</keyword>
<dbReference type="PROSITE" id="PS52016">
    <property type="entry name" value="TONB_DEPENDENT_REC_3"/>
    <property type="match status" value="1"/>
</dbReference>
<dbReference type="InterPro" id="IPR012910">
    <property type="entry name" value="Plug_dom"/>
</dbReference>
<reference evidence="13" key="1">
    <citation type="submission" date="2015-10" db="EMBL/GenBank/DDBJ databases">
        <authorList>
            <person name="Gilbert D.G."/>
        </authorList>
    </citation>
    <scope>NUCLEOTIDE SEQUENCE</scope>
</reference>
<dbReference type="InterPro" id="IPR036942">
    <property type="entry name" value="Beta-barrel_TonB_sf"/>
</dbReference>